<evidence type="ECO:0000313" key="4">
    <source>
        <dbReference type="Proteomes" id="UP000321947"/>
    </source>
</evidence>
<sequence>MPTNHPGFSPMAAMVASSNLNMDSNWYPDSAATNHLINNFNNLFTGSEYGGGNQIYDRRTGQTLLQGLLHGGLYRFNIIPSHYFPTNNVSPSSSPQVLSVVSTPSPSFYPFSRSHQVDIWHRCLGHPDVSVV</sequence>
<proteinExistence type="predicted"/>
<comment type="caution">
    <text evidence="2">The sequence shown here is derived from an EMBL/GenBank/DDBJ whole genome shotgun (WGS) entry which is preliminary data.</text>
</comment>
<dbReference type="OrthoDB" id="1937754at2759"/>
<reference evidence="3 4" key="1">
    <citation type="submission" date="2019-08" db="EMBL/GenBank/DDBJ databases">
        <title>Draft genome sequences of two oriental melons (Cucumis melo L. var makuwa).</title>
        <authorList>
            <person name="Kwon S.-Y."/>
        </authorList>
    </citation>
    <scope>NUCLEOTIDE SEQUENCE [LARGE SCALE GENOMIC DNA]</scope>
    <source>
        <strain evidence="4">cv. Chang Bougi</strain>
        <strain evidence="3">cv. SW 3</strain>
        <tissue evidence="2">Leaf</tissue>
    </source>
</reference>
<evidence type="ECO:0000313" key="2">
    <source>
        <dbReference type="EMBL" id="TYK20879.1"/>
    </source>
</evidence>
<organism evidence="2 4">
    <name type="scientific">Cucumis melo var. makuwa</name>
    <name type="common">Oriental melon</name>
    <dbReference type="NCBI Taxonomy" id="1194695"/>
    <lineage>
        <taxon>Eukaryota</taxon>
        <taxon>Viridiplantae</taxon>
        <taxon>Streptophyta</taxon>
        <taxon>Embryophyta</taxon>
        <taxon>Tracheophyta</taxon>
        <taxon>Spermatophyta</taxon>
        <taxon>Magnoliopsida</taxon>
        <taxon>eudicotyledons</taxon>
        <taxon>Gunneridae</taxon>
        <taxon>Pentapetalae</taxon>
        <taxon>rosids</taxon>
        <taxon>fabids</taxon>
        <taxon>Cucurbitales</taxon>
        <taxon>Cucurbitaceae</taxon>
        <taxon>Benincaseae</taxon>
        <taxon>Cucumis</taxon>
    </lineage>
</organism>
<dbReference type="AlphaFoldDB" id="A0A5D3DC66"/>
<dbReference type="EMBL" id="SSTE01021314">
    <property type="protein sequence ID" value="KAA0032606.1"/>
    <property type="molecule type" value="Genomic_DNA"/>
</dbReference>
<protein>
    <submittedName>
        <fullName evidence="2">Integrase, catalytic core</fullName>
    </submittedName>
</protein>
<evidence type="ECO:0000313" key="3">
    <source>
        <dbReference type="Proteomes" id="UP000321393"/>
    </source>
</evidence>
<name>A0A5D3DC66_CUCMM</name>
<accession>A0A5D3DC66</accession>
<evidence type="ECO:0000313" key="1">
    <source>
        <dbReference type="EMBL" id="KAA0032606.1"/>
    </source>
</evidence>
<dbReference type="Proteomes" id="UP000321393">
    <property type="component" value="Unassembled WGS sequence"/>
</dbReference>
<dbReference type="Proteomes" id="UP000321947">
    <property type="component" value="Unassembled WGS sequence"/>
</dbReference>
<gene>
    <name evidence="2" type="ORF">E5676_scaffold284G00100</name>
    <name evidence="1" type="ORF">E6C27_scaffold43053G00780</name>
</gene>
<dbReference type="EMBL" id="SSTD01006073">
    <property type="protein sequence ID" value="TYK20879.1"/>
    <property type="molecule type" value="Genomic_DNA"/>
</dbReference>